<evidence type="ECO:0000313" key="2">
    <source>
        <dbReference type="Proteomes" id="UP000823990"/>
    </source>
</evidence>
<reference evidence="1" key="2">
    <citation type="submission" date="2021-04" db="EMBL/GenBank/DDBJ databases">
        <authorList>
            <person name="Gilroy R."/>
        </authorList>
    </citation>
    <scope>NUCLEOTIDE SEQUENCE</scope>
    <source>
        <strain evidence="1">12435</strain>
    </source>
</reference>
<dbReference type="EMBL" id="DXHS01000108">
    <property type="protein sequence ID" value="HIW02977.1"/>
    <property type="molecule type" value="Genomic_DNA"/>
</dbReference>
<sequence>MGEKAKRHAELYVGDTPYPISDELATLSGELKVSVLGSDMYAVRRALENIFVAVTERFASVRTVTVEVYLPDGRFTFVYPQPGELPAPPEPAEGLRVPGSFLPPTRAHITLF</sequence>
<dbReference type="AlphaFoldDB" id="A0A9D1TS80"/>
<protein>
    <submittedName>
        <fullName evidence="1">Uncharacterized protein</fullName>
    </submittedName>
</protein>
<comment type="caution">
    <text evidence="1">The sequence shown here is derived from an EMBL/GenBank/DDBJ whole genome shotgun (WGS) entry which is preliminary data.</text>
</comment>
<gene>
    <name evidence="1" type="ORF">H9892_06525</name>
</gene>
<reference evidence="1" key="1">
    <citation type="journal article" date="2021" name="PeerJ">
        <title>Extensive microbial diversity within the chicken gut microbiome revealed by metagenomics and culture.</title>
        <authorList>
            <person name="Gilroy R."/>
            <person name="Ravi A."/>
            <person name="Getino M."/>
            <person name="Pursley I."/>
            <person name="Horton D.L."/>
            <person name="Alikhan N.F."/>
            <person name="Baker D."/>
            <person name="Gharbi K."/>
            <person name="Hall N."/>
            <person name="Watson M."/>
            <person name="Adriaenssens E.M."/>
            <person name="Foster-Nyarko E."/>
            <person name="Jarju S."/>
            <person name="Secka A."/>
            <person name="Antonio M."/>
            <person name="Oren A."/>
            <person name="Chaudhuri R.R."/>
            <person name="La Ragione R."/>
            <person name="Hildebrand F."/>
            <person name="Pallen M.J."/>
        </authorList>
    </citation>
    <scope>NUCLEOTIDE SEQUENCE</scope>
    <source>
        <strain evidence="1">12435</strain>
    </source>
</reference>
<name>A0A9D1TS80_9FIRM</name>
<evidence type="ECO:0000313" key="1">
    <source>
        <dbReference type="EMBL" id="HIW02977.1"/>
    </source>
</evidence>
<proteinExistence type="predicted"/>
<dbReference type="Proteomes" id="UP000823990">
    <property type="component" value="Unassembled WGS sequence"/>
</dbReference>
<accession>A0A9D1TS80</accession>
<organism evidence="1 2">
    <name type="scientific">Candidatus Protoclostridium stercorigallinarum</name>
    <dbReference type="NCBI Taxonomy" id="2838741"/>
    <lineage>
        <taxon>Bacteria</taxon>
        <taxon>Bacillati</taxon>
        <taxon>Bacillota</taxon>
        <taxon>Clostridia</taxon>
        <taxon>Candidatus Protoclostridium</taxon>
    </lineage>
</organism>